<feature type="non-terminal residue" evidence="2">
    <location>
        <position position="1"/>
    </location>
</feature>
<feature type="compositionally biased region" description="Basic residues" evidence="1">
    <location>
        <begin position="54"/>
        <end position="67"/>
    </location>
</feature>
<name>A0A6J4NL89_9ACTN</name>
<feature type="compositionally biased region" description="Basic and acidic residues" evidence="1">
    <location>
        <begin position="1"/>
        <end position="16"/>
    </location>
</feature>
<feature type="compositionally biased region" description="Low complexity" evidence="1">
    <location>
        <begin position="68"/>
        <end position="77"/>
    </location>
</feature>
<evidence type="ECO:0000256" key="1">
    <source>
        <dbReference type="SAM" id="MobiDB-lite"/>
    </source>
</evidence>
<dbReference type="AlphaFoldDB" id="A0A6J4NL89"/>
<dbReference type="EMBL" id="CADCUP010000086">
    <property type="protein sequence ID" value="CAA9385946.1"/>
    <property type="molecule type" value="Genomic_DNA"/>
</dbReference>
<feature type="region of interest" description="Disordered" evidence="1">
    <location>
        <begin position="1"/>
        <end position="191"/>
    </location>
</feature>
<accession>A0A6J4NL89</accession>
<proteinExistence type="predicted"/>
<feature type="non-terminal residue" evidence="2">
    <location>
        <position position="191"/>
    </location>
</feature>
<sequence>AARDLRPAGRRQDDRRPCRRGRQRLPAVPQPPDDRAAAGGLRPRHAGVQPAQRRVPRPRARGGRGVRHPPGLHLPLAARRRRGPGHGGALPRAVRRGGQAGGLRRAGRAAGGPARAQRHRAPAGGQGLQAGPRVVRGQRPRVRAARDEHRSRPPHARRGPPRPAPPPAPRQQRPGSRGRGCRDPHLAPRLL</sequence>
<gene>
    <name evidence="2" type="ORF">AVDCRST_MAG06-1261</name>
</gene>
<evidence type="ECO:0000313" key="2">
    <source>
        <dbReference type="EMBL" id="CAA9385946.1"/>
    </source>
</evidence>
<reference evidence="2" key="1">
    <citation type="submission" date="2020-02" db="EMBL/GenBank/DDBJ databases">
        <authorList>
            <person name="Meier V. D."/>
        </authorList>
    </citation>
    <scope>NUCLEOTIDE SEQUENCE</scope>
    <source>
        <strain evidence="2">AVDCRST_MAG06</strain>
    </source>
</reference>
<protein>
    <submittedName>
        <fullName evidence="2">Uncharacterized protein</fullName>
    </submittedName>
</protein>
<feature type="compositionally biased region" description="Basic and acidic residues" evidence="1">
    <location>
        <begin position="180"/>
        <end position="191"/>
    </location>
</feature>
<organism evidence="2">
    <name type="scientific">uncultured Nocardioides sp</name>
    <dbReference type="NCBI Taxonomy" id="198441"/>
    <lineage>
        <taxon>Bacteria</taxon>
        <taxon>Bacillati</taxon>
        <taxon>Actinomycetota</taxon>
        <taxon>Actinomycetes</taxon>
        <taxon>Propionibacteriales</taxon>
        <taxon>Nocardioidaceae</taxon>
        <taxon>Nocardioides</taxon>
        <taxon>environmental samples</taxon>
    </lineage>
</organism>